<protein>
    <submittedName>
        <fullName evidence="1">Uncharacterized protein</fullName>
    </submittedName>
</protein>
<organism evidence="1 2">
    <name type="scientific">Dryococelus australis</name>
    <dbReference type="NCBI Taxonomy" id="614101"/>
    <lineage>
        <taxon>Eukaryota</taxon>
        <taxon>Metazoa</taxon>
        <taxon>Ecdysozoa</taxon>
        <taxon>Arthropoda</taxon>
        <taxon>Hexapoda</taxon>
        <taxon>Insecta</taxon>
        <taxon>Pterygota</taxon>
        <taxon>Neoptera</taxon>
        <taxon>Polyneoptera</taxon>
        <taxon>Phasmatodea</taxon>
        <taxon>Verophasmatodea</taxon>
        <taxon>Anareolatae</taxon>
        <taxon>Phasmatidae</taxon>
        <taxon>Eurycanthinae</taxon>
        <taxon>Dryococelus</taxon>
    </lineage>
</organism>
<dbReference type="EMBL" id="JARBHB010000004">
    <property type="protein sequence ID" value="KAJ8886709.1"/>
    <property type="molecule type" value="Genomic_DNA"/>
</dbReference>
<gene>
    <name evidence="1" type="ORF">PR048_012921</name>
</gene>
<proteinExistence type="predicted"/>
<name>A0ABQ9HQQ5_9NEOP</name>
<evidence type="ECO:0000313" key="2">
    <source>
        <dbReference type="Proteomes" id="UP001159363"/>
    </source>
</evidence>
<dbReference type="Proteomes" id="UP001159363">
    <property type="component" value="Chromosome X"/>
</dbReference>
<reference evidence="1 2" key="1">
    <citation type="submission" date="2023-02" db="EMBL/GenBank/DDBJ databases">
        <title>LHISI_Scaffold_Assembly.</title>
        <authorList>
            <person name="Stuart O.P."/>
            <person name="Cleave R."/>
            <person name="Magrath M.J.L."/>
            <person name="Mikheyev A.S."/>
        </authorList>
    </citation>
    <scope>NUCLEOTIDE SEQUENCE [LARGE SCALE GENOMIC DNA]</scope>
    <source>
        <strain evidence="1">Daus_M_001</strain>
        <tissue evidence="1">Leg muscle</tissue>
    </source>
</reference>
<keyword evidence="2" id="KW-1185">Reference proteome</keyword>
<evidence type="ECO:0000313" key="1">
    <source>
        <dbReference type="EMBL" id="KAJ8886709.1"/>
    </source>
</evidence>
<comment type="caution">
    <text evidence="1">The sequence shown here is derived from an EMBL/GenBank/DDBJ whole genome shotgun (WGS) entry which is preliminary data.</text>
</comment>
<accession>A0ABQ9HQQ5</accession>
<sequence>MITVRIKDLVTTTMALVCTNLREDAILGIPWLTEENKVVEPAARIIHFSNKDSSTLDLHLDKLDHEVRENSNNKLQKILHEQLDVFGVTDPSQRTTIAEHAIPLEHNKPLFGPRS</sequence>